<dbReference type="Proteomes" id="UP001382727">
    <property type="component" value="Chromosome"/>
</dbReference>
<reference evidence="2 3" key="1">
    <citation type="submission" date="2024-02" db="EMBL/GenBank/DDBJ databases">
        <title>Janibacter sp. nov., isolated from gut of marine sandworm.</title>
        <authorList>
            <person name="Kim B."/>
            <person name="Jun M.O."/>
            <person name="Shin N.-R."/>
        </authorList>
    </citation>
    <scope>NUCLEOTIDE SEQUENCE [LARGE SCALE GENOMIC DNA]</scope>
    <source>
        <strain evidence="2 3">A1S7</strain>
    </source>
</reference>
<dbReference type="EMBL" id="CP144913">
    <property type="protein sequence ID" value="WXB75844.1"/>
    <property type="molecule type" value="Genomic_DNA"/>
</dbReference>
<gene>
    <name evidence="2" type="ORF">V1351_12930</name>
</gene>
<evidence type="ECO:0000313" key="3">
    <source>
        <dbReference type="Proteomes" id="UP001382727"/>
    </source>
</evidence>
<accession>A0ABZ2MFL0</accession>
<dbReference type="RefSeq" id="WP_338748615.1">
    <property type="nucleotide sequence ID" value="NZ_CP144913.1"/>
</dbReference>
<dbReference type="InterPro" id="IPR036271">
    <property type="entry name" value="Tet_transcr_reg_TetR-rel_C_sf"/>
</dbReference>
<evidence type="ECO:0000313" key="2">
    <source>
        <dbReference type="EMBL" id="WXB75844.1"/>
    </source>
</evidence>
<organism evidence="2 3">
    <name type="scientific">Janibacter alittae</name>
    <dbReference type="NCBI Taxonomy" id="3115209"/>
    <lineage>
        <taxon>Bacteria</taxon>
        <taxon>Bacillati</taxon>
        <taxon>Actinomycetota</taxon>
        <taxon>Actinomycetes</taxon>
        <taxon>Micrococcales</taxon>
        <taxon>Intrasporangiaceae</taxon>
        <taxon>Janibacter</taxon>
    </lineage>
</organism>
<dbReference type="Gene3D" id="1.10.357.10">
    <property type="entry name" value="Tetracycline Repressor, domain 2"/>
    <property type="match status" value="1"/>
</dbReference>
<protein>
    <recommendedName>
        <fullName evidence="1">HTH-type transcriptional repressor Sco4008 C-terminal domain-containing protein</fullName>
    </recommendedName>
</protein>
<dbReference type="SUPFAM" id="SSF48498">
    <property type="entry name" value="Tetracyclin repressor-like, C-terminal domain"/>
    <property type="match status" value="1"/>
</dbReference>
<feature type="domain" description="HTH-type transcriptional repressor Sco4008 C-terminal" evidence="1">
    <location>
        <begin position="35"/>
        <end position="84"/>
    </location>
</feature>
<dbReference type="Pfam" id="PF17926">
    <property type="entry name" value="TetR_C_21"/>
    <property type="match status" value="1"/>
</dbReference>
<evidence type="ECO:0000259" key="1">
    <source>
        <dbReference type="Pfam" id="PF17926"/>
    </source>
</evidence>
<dbReference type="InterPro" id="IPR041467">
    <property type="entry name" value="Sco4008_C"/>
</dbReference>
<keyword evidence="3" id="KW-1185">Reference proteome</keyword>
<name>A0ABZ2MFL0_9MICO</name>
<sequence>MTLYGNVGSKEALFQAVVTEAKAEHADGIGLPGGDLADYVGRLYDFHRQHPVLLRLMLWEALYYGDRPVDDDPRRPSYRKKVEA</sequence>
<proteinExistence type="predicted"/>